<feature type="domain" description="Calcineurin-like phosphoesterase" evidence="2">
    <location>
        <begin position="494"/>
        <end position="586"/>
    </location>
</feature>
<protein>
    <recommendedName>
        <fullName evidence="2">Calcineurin-like phosphoesterase domain-containing protein</fullName>
    </recommendedName>
</protein>
<sequence length="991" mass="109691">MLYTGAFLDEEAKGEILAAFPPAHERVVAHHMTIAFGPDQEEVRATPLGEEVELTVVGEAVDEKAQAIVVESPLSKAEIPHITVSVAEGISSSYSNELLAKGYRRLDTPITIKARVGAFVKGRPVYEHTPHALPDTPPALVGEQPPPTEEAGPREITISKNTLVFIAGLSGSGKSTFARKNFPSEAIVSTDGLRAEMTNNPANQIVSPRVFELACRIVTERLKKGEIAVIDAQNLTAGDRAQFTKIAQGADAEVKAIFLDVPPDEAIARDRERVKATGAEYIARRKARYEDARRTILHDPTLGEVVMLSGEESSTARVNLPPEYREMLEADRELAREGARSELMISMVRAGIIAEKENKEGEQYRGESLEIPAGAVLFAEGADDKRLREFLERNFISHQIIDAADVAKRIHADPSDNAVRDVMKFLLKERVRNNVTTVVTYPTGFLHAGAFGEVLAEVGAKVGVPIPRADLTPAHVEKYARVSVIRDAPPDAPLFLVGDVQGCYTAMRELAGRVRKENLLREEDADDEGAVRRKIVFVGDMADRGPYDAESVIYITALVQSGRAMLIKGNHDENLLKALKGELERHRETQQTAEELKRRLSPRSIQKIVDMLEAAPVYAEWEHLAVAHASLPRMPRVGQVFDKKDEGVLIHGPKSGAFTGTRAEVLKMRNATAHDPEVLVAGGHTHEEAPVVDEVSGSVVLDADAELQGKLWGMYYPELELASAEEPSVLRMYESLQSGVLPEGRDLSLFIEWARQIGLLETKQGSGDLGDLMVVNYSGETEVRNLWERYPTLRHFRGLIVDKEGNIVARPFKKTHKAGIEIPLNELNIVPEKVFEKVNGSMGIVYNRKGVWRAATKFSLENEGYTKPAEEMLAGKNLGTLDPAKTYLFEIILPTDQHIVNYKGKRDLVLLNAITTETGEESSWEEVARDGSQAWHADRRGHDGAVQRKDHCRDLYRGADGRESHESRRVDGDVPRQRRRQSDRQGEDKRI</sequence>
<evidence type="ECO:0000313" key="3">
    <source>
        <dbReference type="EMBL" id="OGZ12241.1"/>
    </source>
</evidence>
<dbReference type="Proteomes" id="UP000178636">
    <property type="component" value="Unassembled WGS sequence"/>
</dbReference>
<dbReference type="SUPFAM" id="SSF56300">
    <property type="entry name" value="Metallo-dependent phosphatases"/>
    <property type="match status" value="1"/>
</dbReference>
<gene>
    <name evidence="3" type="ORF">A3C93_03720</name>
</gene>
<comment type="caution">
    <text evidence="3">The sequence shown here is derived from an EMBL/GenBank/DDBJ whole genome shotgun (WGS) entry which is preliminary data.</text>
</comment>
<dbReference type="Gene3D" id="3.40.50.300">
    <property type="entry name" value="P-loop containing nucleotide triphosphate hydrolases"/>
    <property type="match status" value="1"/>
</dbReference>
<dbReference type="InterPro" id="IPR004843">
    <property type="entry name" value="Calcineurin-like_PHP"/>
</dbReference>
<dbReference type="SUPFAM" id="SSF52540">
    <property type="entry name" value="P-loop containing nucleoside triphosphate hydrolases"/>
    <property type="match status" value="1"/>
</dbReference>
<dbReference type="Pfam" id="PF13671">
    <property type="entry name" value="AAA_33"/>
    <property type="match status" value="1"/>
</dbReference>
<evidence type="ECO:0000313" key="4">
    <source>
        <dbReference type="Proteomes" id="UP000178636"/>
    </source>
</evidence>
<dbReference type="PANTHER" id="PTHR42850:SF4">
    <property type="entry name" value="ZINC-DEPENDENT ENDOPOLYPHOSPHATASE"/>
    <property type="match status" value="1"/>
</dbReference>
<dbReference type="InterPro" id="IPR050126">
    <property type="entry name" value="Ap4A_hydrolase"/>
</dbReference>
<accession>A0A1G2DH04</accession>
<evidence type="ECO:0000259" key="2">
    <source>
        <dbReference type="Pfam" id="PF00149"/>
    </source>
</evidence>
<name>A0A1G2DH04_9BACT</name>
<proteinExistence type="predicted"/>
<dbReference type="STRING" id="1798664.A3C93_03720"/>
<dbReference type="InterPro" id="IPR029052">
    <property type="entry name" value="Metallo-depent_PP-like"/>
</dbReference>
<organism evidence="3 4">
    <name type="scientific">Candidatus Lloydbacteria bacterium RIFCSPHIGHO2_02_FULL_54_17</name>
    <dbReference type="NCBI Taxonomy" id="1798664"/>
    <lineage>
        <taxon>Bacteria</taxon>
        <taxon>Candidatus Lloydiibacteriota</taxon>
    </lineage>
</organism>
<feature type="region of interest" description="Disordered" evidence="1">
    <location>
        <begin position="128"/>
        <end position="153"/>
    </location>
</feature>
<dbReference type="Gene3D" id="3.60.21.10">
    <property type="match status" value="1"/>
</dbReference>
<feature type="compositionally biased region" description="Basic and acidic residues" evidence="1">
    <location>
        <begin position="936"/>
        <end position="991"/>
    </location>
</feature>
<dbReference type="PANTHER" id="PTHR42850">
    <property type="entry name" value="METALLOPHOSPHOESTERASE"/>
    <property type="match status" value="1"/>
</dbReference>
<dbReference type="Pfam" id="PF00149">
    <property type="entry name" value="Metallophos"/>
    <property type="match status" value="1"/>
</dbReference>
<reference evidence="3 4" key="1">
    <citation type="journal article" date="2016" name="Nat. Commun.">
        <title>Thousands of microbial genomes shed light on interconnected biogeochemical processes in an aquifer system.</title>
        <authorList>
            <person name="Anantharaman K."/>
            <person name="Brown C.T."/>
            <person name="Hug L.A."/>
            <person name="Sharon I."/>
            <person name="Castelle C.J."/>
            <person name="Probst A.J."/>
            <person name="Thomas B.C."/>
            <person name="Singh A."/>
            <person name="Wilkins M.J."/>
            <person name="Karaoz U."/>
            <person name="Brodie E.L."/>
            <person name="Williams K.H."/>
            <person name="Hubbard S.S."/>
            <person name="Banfield J.F."/>
        </authorList>
    </citation>
    <scope>NUCLEOTIDE SEQUENCE [LARGE SCALE GENOMIC DNA]</scope>
</reference>
<dbReference type="InterPro" id="IPR027417">
    <property type="entry name" value="P-loop_NTPase"/>
</dbReference>
<feature type="region of interest" description="Disordered" evidence="1">
    <location>
        <begin position="920"/>
        <end position="991"/>
    </location>
</feature>
<dbReference type="AlphaFoldDB" id="A0A1G2DH04"/>
<evidence type="ECO:0000256" key="1">
    <source>
        <dbReference type="SAM" id="MobiDB-lite"/>
    </source>
</evidence>
<dbReference type="GO" id="GO:0005737">
    <property type="term" value="C:cytoplasm"/>
    <property type="evidence" value="ECO:0007669"/>
    <property type="project" value="TreeGrafter"/>
</dbReference>
<dbReference type="GO" id="GO:0016791">
    <property type="term" value="F:phosphatase activity"/>
    <property type="evidence" value="ECO:0007669"/>
    <property type="project" value="TreeGrafter"/>
</dbReference>
<dbReference type="EMBL" id="MHLO01000022">
    <property type="protein sequence ID" value="OGZ12241.1"/>
    <property type="molecule type" value="Genomic_DNA"/>
</dbReference>